<dbReference type="Gene3D" id="3.50.30.30">
    <property type="match status" value="1"/>
</dbReference>
<dbReference type="InterPro" id="IPR036757">
    <property type="entry name" value="TFR-like_dimer_dom_sf"/>
</dbReference>
<dbReference type="CDD" id="cd02121">
    <property type="entry name" value="PA_GCPII_like"/>
    <property type="match status" value="1"/>
</dbReference>
<dbReference type="FunFam" id="3.40.630.10:FF:000101">
    <property type="entry name" value="N-acetylated alpha-linked acidic dipeptidase like 1"/>
    <property type="match status" value="1"/>
</dbReference>
<proteinExistence type="inferred from homology"/>
<dbReference type="PANTHER" id="PTHR10404:SF46">
    <property type="entry name" value="VACUOLAR PROTEIN SORTING-ASSOCIATED PROTEIN 70"/>
    <property type="match status" value="1"/>
</dbReference>
<dbReference type="AlphaFoldDB" id="A0A3D8R725"/>
<dbReference type="InterPro" id="IPR007365">
    <property type="entry name" value="TFR-like_dimer_dom"/>
</dbReference>
<protein>
    <submittedName>
        <fullName evidence="6">Zn-dependent exopeptidase-3</fullName>
    </submittedName>
</protein>
<dbReference type="InterPro" id="IPR003137">
    <property type="entry name" value="PA_domain"/>
</dbReference>
<gene>
    <name evidence="6" type="ORF">BP6252_08806</name>
</gene>
<dbReference type="Gene3D" id="1.20.930.40">
    <property type="entry name" value="Transferrin receptor-like, dimerisation domain"/>
    <property type="match status" value="1"/>
</dbReference>
<feature type="coiled-coil region" evidence="2">
    <location>
        <begin position="567"/>
        <end position="594"/>
    </location>
</feature>
<evidence type="ECO:0000259" key="3">
    <source>
        <dbReference type="Pfam" id="PF02225"/>
    </source>
</evidence>
<accession>A0A3D8R725</accession>
<evidence type="ECO:0000259" key="5">
    <source>
        <dbReference type="Pfam" id="PF04389"/>
    </source>
</evidence>
<evidence type="ECO:0000256" key="1">
    <source>
        <dbReference type="ARBA" id="ARBA00005634"/>
    </source>
</evidence>
<dbReference type="EMBL" id="PDLM01000009">
    <property type="protein sequence ID" value="RDW69786.1"/>
    <property type="molecule type" value="Genomic_DNA"/>
</dbReference>
<dbReference type="CDD" id="cd08022">
    <property type="entry name" value="M28_PSMA_like"/>
    <property type="match status" value="1"/>
</dbReference>
<dbReference type="STRING" id="1849047.A0A3D8R725"/>
<dbReference type="Pfam" id="PF04253">
    <property type="entry name" value="TFR_dimer"/>
    <property type="match status" value="1"/>
</dbReference>
<evidence type="ECO:0000313" key="6">
    <source>
        <dbReference type="EMBL" id="RDW69786.1"/>
    </source>
</evidence>
<dbReference type="Proteomes" id="UP000256645">
    <property type="component" value="Unassembled WGS sequence"/>
</dbReference>
<dbReference type="InterPro" id="IPR039373">
    <property type="entry name" value="Peptidase_M28B"/>
</dbReference>
<reference evidence="6 7" key="1">
    <citation type="journal article" date="2018" name="IMA Fungus">
        <title>IMA Genome-F 9: Draft genome sequence of Annulohypoxylon stygium, Aspergillus mulundensis, Berkeleyomyces basicola (syn. Thielaviopsis basicola), Ceratocystis smalleyi, two Cercospora beticola strains, Coleophoma cylindrospora, Fusarium fracticaudum, Phialophora cf. hyalina, and Morchella septimelata.</title>
        <authorList>
            <person name="Wingfield B.D."/>
            <person name="Bills G.F."/>
            <person name="Dong Y."/>
            <person name="Huang W."/>
            <person name="Nel W.J."/>
            <person name="Swalarsk-Parry B.S."/>
            <person name="Vaghefi N."/>
            <person name="Wilken P.M."/>
            <person name="An Z."/>
            <person name="de Beer Z.W."/>
            <person name="De Vos L."/>
            <person name="Chen L."/>
            <person name="Duong T.A."/>
            <person name="Gao Y."/>
            <person name="Hammerbacher A."/>
            <person name="Kikkert J.R."/>
            <person name="Li Y."/>
            <person name="Li H."/>
            <person name="Li K."/>
            <person name="Li Q."/>
            <person name="Liu X."/>
            <person name="Ma X."/>
            <person name="Naidoo K."/>
            <person name="Pethybridge S.J."/>
            <person name="Sun J."/>
            <person name="Steenkamp E.T."/>
            <person name="van der Nest M.A."/>
            <person name="van Wyk S."/>
            <person name="Wingfield M.J."/>
            <person name="Xiong C."/>
            <person name="Yue Q."/>
            <person name="Zhang X."/>
        </authorList>
    </citation>
    <scope>NUCLEOTIDE SEQUENCE [LARGE SCALE GENOMIC DNA]</scope>
    <source>
        <strain evidence="6 7">BP6252</strain>
    </source>
</reference>
<keyword evidence="7" id="KW-1185">Reference proteome</keyword>
<comment type="caution">
    <text evidence="6">The sequence shown here is derived from an EMBL/GenBank/DDBJ whole genome shotgun (WGS) entry which is preliminary data.</text>
</comment>
<evidence type="ECO:0000313" key="7">
    <source>
        <dbReference type="Proteomes" id="UP000256645"/>
    </source>
</evidence>
<dbReference type="SUPFAM" id="SSF47672">
    <property type="entry name" value="Transferrin receptor-like dimerisation domain"/>
    <property type="match status" value="1"/>
</dbReference>
<evidence type="ECO:0000256" key="2">
    <source>
        <dbReference type="SAM" id="Coils"/>
    </source>
</evidence>
<dbReference type="FunFam" id="3.50.30.30:FF:000008">
    <property type="entry name" value="Glutamate carboxypeptidase 2"/>
    <property type="match status" value="1"/>
</dbReference>
<dbReference type="PANTHER" id="PTHR10404">
    <property type="entry name" value="N-ACETYLATED-ALPHA-LINKED ACIDIC DIPEPTIDASE"/>
    <property type="match status" value="1"/>
</dbReference>
<comment type="similarity">
    <text evidence="1">Belongs to the peptidase M28 family. M28B subfamily.</text>
</comment>
<feature type="domain" description="PA" evidence="3">
    <location>
        <begin position="121"/>
        <end position="196"/>
    </location>
</feature>
<keyword evidence="2" id="KW-0175">Coiled coil</keyword>
<dbReference type="SUPFAM" id="SSF53187">
    <property type="entry name" value="Zn-dependent exopeptidases"/>
    <property type="match status" value="1"/>
</dbReference>
<dbReference type="InterPro" id="IPR007484">
    <property type="entry name" value="Peptidase_M28"/>
</dbReference>
<sequence length="691" mass="75610">MRIPVETQSDVEDVMLRTPEAHRLEHWSKLYSAVPHLSGDLEHAERIRALWASYGIPSKLVRYDVLQNFPIFTSLALHSENGGVKYQARLKEPELVGDPTSGPSNGYPAFHGFSANGSVCAELVYANFGRLADFQYLESQGISVKDKIVICKYGLIFRGLKVRAAEKFGAAGVIIYSDPQEDGEITAKNGYAHYPDGPARHPESIQRGSVEYFGVWAGDPTTPGYPSLPGDDTERKDPHKAIPTIPSLPCSFADAIPFLQALNGHGLRPSHVSEGQSDWEGGLDGIRYFTGPSTVKVTLVNKGKYVYEPIYDAIGTISGTGDEMIVLGNHHDSWCCGAIDPISGSTSINEVARGLGKLLELGWTPERTIVLASWDSEEYGLLGSTEWGEENKDLLFKNCIAYINVDGATNGGSILRASGSPLLSQVLRQVAKKVPSPVSKKTVYDDWLEYVKETPAKDRLPGLGNIGTGSDYTVFYDHLGIPCMDLGFGTNSKAVYPYHSNYDSFTFVEKFADPGFVRHLGTTRLFGMLAVRLAGAKVLPYLATEYTSELKRHTLALKSSAGSCLDFGAMEKSIEKLEAAAKALDNEAQTLQQQVDDVDLGYQEYLDDLVSSQIADVNKRYMSIEKAFLNKAGLPGRPWFKHIIYAPGLWKGYEGVVFPGILEALETGEVGKAQEWVGIIAKAIENLSETL</sequence>
<dbReference type="InterPro" id="IPR046450">
    <property type="entry name" value="PA_dom_sf"/>
</dbReference>
<dbReference type="Pfam" id="PF04389">
    <property type="entry name" value="Peptidase_M28"/>
    <property type="match status" value="1"/>
</dbReference>
<organism evidence="6 7">
    <name type="scientific">Coleophoma cylindrospora</name>
    <dbReference type="NCBI Taxonomy" id="1849047"/>
    <lineage>
        <taxon>Eukaryota</taxon>
        <taxon>Fungi</taxon>
        <taxon>Dikarya</taxon>
        <taxon>Ascomycota</taxon>
        <taxon>Pezizomycotina</taxon>
        <taxon>Leotiomycetes</taxon>
        <taxon>Helotiales</taxon>
        <taxon>Dermateaceae</taxon>
        <taxon>Coleophoma</taxon>
    </lineage>
</organism>
<dbReference type="OrthoDB" id="5841748at2759"/>
<dbReference type="SUPFAM" id="SSF52025">
    <property type="entry name" value="PA domain"/>
    <property type="match status" value="1"/>
</dbReference>
<dbReference type="Gene3D" id="3.40.630.10">
    <property type="entry name" value="Zn peptidases"/>
    <property type="match status" value="1"/>
</dbReference>
<name>A0A3D8R725_9HELO</name>
<dbReference type="Pfam" id="PF02225">
    <property type="entry name" value="PA"/>
    <property type="match status" value="1"/>
</dbReference>
<feature type="domain" description="Transferrin receptor-like dimerisation" evidence="4">
    <location>
        <begin position="565"/>
        <end position="691"/>
    </location>
</feature>
<evidence type="ECO:0000259" key="4">
    <source>
        <dbReference type="Pfam" id="PF04253"/>
    </source>
</evidence>
<feature type="domain" description="Peptidase M28" evidence="5">
    <location>
        <begin position="314"/>
        <end position="507"/>
    </location>
</feature>
<dbReference type="GO" id="GO:0004180">
    <property type="term" value="F:carboxypeptidase activity"/>
    <property type="evidence" value="ECO:0007669"/>
    <property type="project" value="TreeGrafter"/>
</dbReference>